<reference evidence="6 7" key="1">
    <citation type="submission" date="2023-11" db="EMBL/GenBank/DDBJ databases">
        <title>Halocaridina rubra genome assembly.</title>
        <authorList>
            <person name="Smith C."/>
        </authorList>
    </citation>
    <scope>NUCLEOTIDE SEQUENCE [LARGE SCALE GENOMIC DNA]</scope>
    <source>
        <strain evidence="6">EP-1</strain>
        <tissue evidence="6">Whole</tissue>
    </source>
</reference>
<dbReference type="Proteomes" id="UP001381693">
    <property type="component" value="Unassembled WGS sequence"/>
</dbReference>
<dbReference type="InterPro" id="IPR052116">
    <property type="entry name" value="Centro_Cilium_Assembly"/>
</dbReference>
<keyword evidence="2" id="KW-0963">Cytoplasm</keyword>
<feature type="coiled-coil region" evidence="5">
    <location>
        <begin position="282"/>
        <end position="380"/>
    </location>
</feature>
<dbReference type="AlphaFoldDB" id="A0AAN8WM07"/>
<evidence type="ECO:0000313" key="6">
    <source>
        <dbReference type="EMBL" id="KAK7065443.1"/>
    </source>
</evidence>
<comment type="subcellular location">
    <subcellularLocation>
        <location evidence="1">Cytoplasm</location>
        <location evidence="1">Cytoskeleton</location>
        <location evidence="1">Microtubule organizing center</location>
        <location evidence="1">Centrosome</location>
    </subcellularLocation>
</comment>
<evidence type="ECO:0000256" key="3">
    <source>
        <dbReference type="ARBA" id="ARBA00023054"/>
    </source>
</evidence>
<dbReference type="InterPro" id="IPR001611">
    <property type="entry name" value="Leu-rich_rpt"/>
</dbReference>
<protein>
    <submittedName>
        <fullName evidence="6">Leucine-rich repeat-containing protein 45</fullName>
    </submittedName>
</protein>
<accession>A0AAN8WM07</accession>
<feature type="coiled-coil region" evidence="5">
    <location>
        <begin position="428"/>
        <end position="644"/>
    </location>
</feature>
<comment type="caution">
    <text evidence="6">The sequence shown here is derived from an EMBL/GenBank/DDBJ whole genome shotgun (WGS) entry which is preliminary data.</text>
</comment>
<dbReference type="SMART" id="SM00368">
    <property type="entry name" value="LRR_RI"/>
    <property type="match status" value="5"/>
</dbReference>
<evidence type="ECO:0000256" key="5">
    <source>
        <dbReference type="SAM" id="Coils"/>
    </source>
</evidence>
<sequence>MASTSELYKQLSRKYNIEVQDCVKDALDQGDIWDLSNHTLSVGSCAVLGKIMQISSNITKASFEDCLLEEDGIKSILLGLCGNASFKTVSLKGNNIQGNATHALAKMLRHNSALTRLSLEWNSLGVCSESFAAFCEALGSNSTLQYLDIRSNQLGADAAVKLGQALMRNTCLLVLDVRWNSLGGSGGKALLESLRHNKSLTKLSLIGNNISNDVIGAIDNQIAENCRTEAMSREYTSRTEILHHQLEQHERYSSQQIERLEKSLSKTDLALNKTIKDSTFHVGQLEEELRSRKLEYEALEAKLKLVSSALKLSQERIYALEQRNSSLDDELQTCQKEAQIQSNKDKEVLESAKLESNQEIRSLQAVITKLEAQVGELEFRCGNQKAQILDLKESVCSLQSEVKGVRIECDDLVTAETGRYKETVRNLEQHHNAELQRVRNEHQQLEGELRERIANMDTRRNEAEGEVARLRVQLSTEHTTSQAQLIALKHRLKAEHAAVVRGLEERLNALEENRNDAEDRLRSQITANTALTAANAKLNTQIHAINNQLTELQAEVNGKALEVKAAETRVRAEVKEQLEELKREREQTAQLNETIMKLKRTISEKHIEYDSKVHSLEDELRRVKDHVKRKEEELQKAQEDEERRVGMLHSAFVSYFNTSSPTKTGHATGK</sequence>
<keyword evidence="4" id="KW-0206">Cytoskeleton</keyword>
<evidence type="ECO:0000313" key="7">
    <source>
        <dbReference type="Proteomes" id="UP001381693"/>
    </source>
</evidence>
<dbReference type="Gene3D" id="3.80.10.10">
    <property type="entry name" value="Ribonuclease Inhibitor"/>
    <property type="match status" value="2"/>
</dbReference>
<dbReference type="InterPro" id="IPR032675">
    <property type="entry name" value="LRR_dom_sf"/>
</dbReference>
<name>A0AAN8WM07_HALRR</name>
<organism evidence="6 7">
    <name type="scientific">Halocaridina rubra</name>
    <name type="common">Hawaiian red shrimp</name>
    <dbReference type="NCBI Taxonomy" id="373956"/>
    <lineage>
        <taxon>Eukaryota</taxon>
        <taxon>Metazoa</taxon>
        <taxon>Ecdysozoa</taxon>
        <taxon>Arthropoda</taxon>
        <taxon>Crustacea</taxon>
        <taxon>Multicrustacea</taxon>
        <taxon>Malacostraca</taxon>
        <taxon>Eumalacostraca</taxon>
        <taxon>Eucarida</taxon>
        <taxon>Decapoda</taxon>
        <taxon>Pleocyemata</taxon>
        <taxon>Caridea</taxon>
        <taxon>Atyoidea</taxon>
        <taxon>Atyidae</taxon>
        <taxon>Halocaridina</taxon>
    </lineage>
</organism>
<dbReference type="PANTHER" id="PTHR23170:SF3">
    <property type="entry name" value="LEUCINE-RICH REPEAT-CONTAINING PROTEIN 45"/>
    <property type="match status" value="1"/>
</dbReference>
<dbReference type="SUPFAM" id="SSF52047">
    <property type="entry name" value="RNI-like"/>
    <property type="match status" value="1"/>
</dbReference>
<gene>
    <name evidence="6" type="primary">LRRC45</name>
    <name evidence="6" type="ORF">SK128_023166</name>
</gene>
<evidence type="ECO:0000256" key="2">
    <source>
        <dbReference type="ARBA" id="ARBA00022490"/>
    </source>
</evidence>
<dbReference type="Pfam" id="PF13516">
    <property type="entry name" value="LRR_6"/>
    <property type="match status" value="2"/>
</dbReference>
<evidence type="ECO:0000256" key="1">
    <source>
        <dbReference type="ARBA" id="ARBA00004300"/>
    </source>
</evidence>
<proteinExistence type="predicted"/>
<dbReference type="PANTHER" id="PTHR23170">
    <property type="entry name" value="NY-REN-58 ANTIGEN"/>
    <property type="match status" value="1"/>
</dbReference>
<keyword evidence="3 5" id="KW-0175">Coiled coil</keyword>
<dbReference type="Gene3D" id="1.10.287.1490">
    <property type="match status" value="1"/>
</dbReference>
<dbReference type="GO" id="GO:0005813">
    <property type="term" value="C:centrosome"/>
    <property type="evidence" value="ECO:0007669"/>
    <property type="project" value="UniProtKB-SubCell"/>
</dbReference>
<evidence type="ECO:0000256" key="4">
    <source>
        <dbReference type="ARBA" id="ARBA00023212"/>
    </source>
</evidence>
<keyword evidence="7" id="KW-1185">Reference proteome</keyword>
<dbReference type="EMBL" id="JAXCGZ010020786">
    <property type="protein sequence ID" value="KAK7065443.1"/>
    <property type="molecule type" value="Genomic_DNA"/>
</dbReference>